<dbReference type="PANTHER" id="PTHR46093:SF18">
    <property type="entry name" value="FIBRONECTIN TYPE-III DOMAIN-CONTAINING PROTEIN"/>
    <property type="match status" value="1"/>
</dbReference>
<dbReference type="Pfam" id="PF24681">
    <property type="entry name" value="Kelch_KLHDC2_KLHL20_DRC7"/>
    <property type="match status" value="1"/>
</dbReference>
<dbReference type="InterPro" id="IPR011043">
    <property type="entry name" value="Gal_Oxase/kelch_b-propeller"/>
</dbReference>
<sequence length="631" mass="69198">MFELLLATSGKIRPVELVQYIGYEKIADLDIPLHGSIPYIWNDKLFIKGGGTDVSSSDPGLRRFKLDGTFENNKNLSNYIYHTNPAQDPRTGRVYLFNGRSNGSWSSSIVHAMDASAETIVNLGWSSPRSNYGNATVFDEDNNRIYVQYHDSNQFGYYTTAGVYQNSPKGFPAASLSGAFIFKHKGYIYVMGGWGSSVASNPDHLAKFDAGTAMTTIMRMSISTQLWEVYDILPTEYHGGNQGAGHYHEGIFSYISWSGGKLGAVRYDVSGKRFIRFDTDISYRNATGVIGNKGELYLIGGCSIPLGSTNPPFGRKAETKTEIYKFILPAPLPPSDKWVLRTPMPEPRRGAGYLSIGNSLYTYGGSTDPGGVRLASLIRYDLVSNKWIILGKGTEAKPVQRSDTALATDGKYIYMFGGNSQTESRGDNDFWRYEISTDTWTKLTPTGTTPAGRSGHASFYKDGKIYILGGQGIDSNNIVMNFAVYDITGNSWSTQVTSGTKPSPLRFHRVALVDNVLFLFGGYSGSHSKSMYKLDLSTWEWTLLAAPPASVIARSWFGMMSSGTDIYIAGGGGNSNLKDLWRYNTLDNSWTQLPDANDVIYDSAYGLLGNVVVAAGGVITTRQSKVEAISV</sequence>
<name>A0A5C1K9B9_9CAUD</name>
<dbReference type="SUPFAM" id="SSF117281">
    <property type="entry name" value="Kelch motif"/>
    <property type="match status" value="1"/>
</dbReference>
<dbReference type="InterPro" id="IPR006652">
    <property type="entry name" value="Kelch_1"/>
</dbReference>
<dbReference type="SUPFAM" id="SSF50965">
    <property type="entry name" value="Galactose oxidase, central domain"/>
    <property type="match status" value="1"/>
</dbReference>
<reference evidence="3 4" key="1">
    <citation type="submission" date="2019-06" db="EMBL/GenBank/DDBJ databases">
        <title>A distant relative of Phikzvirus genus phages from a therapeutic phage collection.</title>
        <authorList>
            <person name="Hejnowicz M.S."/>
            <person name="Dabrowski K."/>
            <person name="Gawor J."/>
            <person name="Weber-Dabrowska B."/>
            <person name="Gromadka R."/>
            <person name="Lobocka M.B."/>
        </authorList>
    </citation>
    <scope>NUCLEOTIDE SEQUENCE [LARGE SCALE GENOMIC DNA]</scope>
</reference>
<dbReference type="EMBL" id="MN103543">
    <property type="protein sequence ID" value="QEM42111.1"/>
    <property type="molecule type" value="Genomic_DNA"/>
</dbReference>
<keyword evidence="1" id="KW-0880">Kelch repeat</keyword>
<evidence type="ECO:0000313" key="3">
    <source>
        <dbReference type="EMBL" id="QEM42111.1"/>
    </source>
</evidence>
<dbReference type="RefSeq" id="YP_010661122.1">
    <property type="nucleotide sequence ID" value="NC_070882.1"/>
</dbReference>
<proteinExistence type="predicted"/>
<evidence type="ECO:0000256" key="2">
    <source>
        <dbReference type="ARBA" id="ARBA00022737"/>
    </source>
</evidence>
<dbReference type="Pfam" id="PF01344">
    <property type="entry name" value="Kelch_1"/>
    <property type="match status" value="1"/>
</dbReference>
<protein>
    <submittedName>
        <fullName evidence="3">Uncharacterized protein</fullName>
    </submittedName>
</protein>
<accession>A0A5C1K9B9</accession>
<dbReference type="Gene3D" id="2.120.10.80">
    <property type="entry name" value="Kelch-type beta propeller"/>
    <property type="match status" value="2"/>
</dbReference>
<dbReference type="PANTHER" id="PTHR46093">
    <property type="entry name" value="ACYL-COA-BINDING DOMAIN-CONTAINING PROTEIN 5"/>
    <property type="match status" value="1"/>
</dbReference>
<evidence type="ECO:0000256" key="1">
    <source>
        <dbReference type="ARBA" id="ARBA00022441"/>
    </source>
</evidence>
<dbReference type="SMART" id="SM00612">
    <property type="entry name" value="Kelch"/>
    <property type="match status" value="5"/>
</dbReference>
<dbReference type="KEGG" id="vg:77936748"/>
<keyword evidence="2" id="KW-0677">Repeat</keyword>
<dbReference type="GeneID" id="77936748"/>
<dbReference type="Proteomes" id="UP000322144">
    <property type="component" value="Segment"/>
</dbReference>
<keyword evidence="4" id="KW-1185">Reference proteome</keyword>
<evidence type="ECO:0000313" key="4">
    <source>
        <dbReference type="Proteomes" id="UP000322144"/>
    </source>
</evidence>
<dbReference type="InterPro" id="IPR015915">
    <property type="entry name" value="Kelch-typ_b-propeller"/>
</dbReference>
<organism evidence="3 4">
    <name type="scientific">Pseudomonas phage vB_PaeM_PS119XW</name>
    <dbReference type="NCBI Taxonomy" id="2601632"/>
    <lineage>
        <taxon>Viruses</taxon>
        <taxon>Duplodnaviria</taxon>
        <taxon>Heunggongvirae</taxon>
        <taxon>Uroviricota</taxon>
        <taxon>Caudoviricetes</taxon>
        <taxon>Chimalliviridae</taxon>
        <taxon>Pawinskivirus</taxon>
        <taxon>Pawinskivirus PS119XW</taxon>
    </lineage>
</organism>